<dbReference type="AlphaFoldDB" id="A0ABD0Z142"/>
<keyword evidence="1" id="KW-0472">Membrane</keyword>
<sequence>MGHASGMKPVILMLVAQVALAGVNIFFKLAITSGASLPVLIAYRFLFSTAIMVPLALIFFNRQVLLHTLHDRFILFGGHGKISESLL</sequence>
<evidence type="ECO:0000256" key="1">
    <source>
        <dbReference type="SAM" id="Phobius"/>
    </source>
</evidence>
<name>A0ABD0Z142_CARAN</name>
<dbReference type="EMBL" id="JBANAX010000930">
    <property type="protein sequence ID" value="KAL1188228.1"/>
    <property type="molecule type" value="Genomic_DNA"/>
</dbReference>
<reference evidence="2 3" key="1">
    <citation type="submission" date="2024-04" db="EMBL/GenBank/DDBJ databases">
        <title>Genome assembly C_amara_ONT_v2.</title>
        <authorList>
            <person name="Yant L."/>
            <person name="Moore C."/>
            <person name="Slenker M."/>
        </authorList>
    </citation>
    <scope>NUCLEOTIDE SEQUENCE [LARGE SCALE GENOMIC DNA]</scope>
    <source>
        <tissue evidence="2">Leaf</tissue>
    </source>
</reference>
<keyword evidence="1" id="KW-0812">Transmembrane</keyword>
<feature type="transmembrane region" description="Helical" evidence="1">
    <location>
        <begin position="37"/>
        <end position="60"/>
    </location>
</feature>
<proteinExistence type="predicted"/>
<dbReference type="Proteomes" id="UP001558713">
    <property type="component" value="Unassembled WGS sequence"/>
</dbReference>
<gene>
    <name evidence="2" type="ORF">V5N11_025444</name>
</gene>
<evidence type="ECO:0000313" key="2">
    <source>
        <dbReference type="EMBL" id="KAL1188228.1"/>
    </source>
</evidence>
<comment type="caution">
    <text evidence="2">The sequence shown here is derived from an EMBL/GenBank/DDBJ whole genome shotgun (WGS) entry which is preliminary data.</text>
</comment>
<feature type="transmembrane region" description="Helical" evidence="1">
    <location>
        <begin position="12"/>
        <end position="31"/>
    </location>
</feature>
<keyword evidence="3" id="KW-1185">Reference proteome</keyword>
<organism evidence="2 3">
    <name type="scientific">Cardamine amara subsp. amara</name>
    <dbReference type="NCBI Taxonomy" id="228776"/>
    <lineage>
        <taxon>Eukaryota</taxon>
        <taxon>Viridiplantae</taxon>
        <taxon>Streptophyta</taxon>
        <taxon>Embryophyta</taxon>
        <taxon>Tracheophyta</taxon>
        <taxon>Spermatophyta</taxon>
        <taxon>Magnoliopsida</taxon>
        <taxon>eudicotyledons</taxon>
        <taxon>Gunneridae</taxon>
        <taxon>Pentapetalae</taxon>
        <taxon>rosids</taxon>
        <taxon>malvids</taxon>
        <taxon>Brassicales</taxon>
        <taxon>Brassicaceae</taxon>
        <taxon>Cardamineae</taxon>
        <taxon>Cardamine</taxon>
    </lineage>
</organism>
<protein>
    <submittedName>
        <fullName evidence="2">WAT1-related protein</fullName>
    </submittedName>
</protein>
<evidence type="ECO:0000313" key="3">
    <source>
        <dbReference type="Proteomes" id="UP001558713"/>
    </source>
</evidence>
<keyword evidence="1" id="KW-1133">Transmembrane helix</keyword>
<accession>A0ABD0Z142</accession>